<dbReference type="AlphaFoldDB" id="A0A6J6L594"/>
<dbReference type="EMBL" id="CAEZWB010000163">
    <property type="protein sequence ID" value="CAB4655609.1"/>
    <property type="molecule type" value="Genomic_DNA"/>
</dbReference>
<evidence type="ECO:0000313" key="1">
    <source>
        <dbReference type="EMBL" id="CAB4655609.1"/>
    </source>
</evidence>
<sequence>MRGGVYFAALTSIASPRQRNNVGCCRRSKRYASHFLLGFGNCVVEQCAGVAGCCTIETAGVWCCRCRGAVVVGANTCRRLACSARHRRSSPGRTHVGATVFVAACCNDKRNDYYHCRRRSCTTAAALHIVVGAHGCVYCSSNSCKHRNHALLVNKLVGHASHRFVCNRVALAWWQVGAGSSIATHAIYARRVHCRDPEWPNFSRTHSCTVGSAARHNRVGRPSVGCAYGMERQPFGVCRGASRRAQVRAIWGTVTSRRTVFRAW</sequence>
<name>A0A6J6L594_9ZZZZ</name>
<reference evidence="1" key="1">
    <citation type="submission" date="2020-05" db="EMBL/GenBank/DDBJ databases">
        <authorList>
            <person name="Chiriac C."/>
            <person name="Salcher M."/>
            <person name="Ghai R."/>
            <person name="Kavagutti S V."/>
        </authorList>
    </citation>
    <scope>NUCLEOTIDE SEQUENCE</scope>
</reference>
<organism evidence="1">
    <name type="scientific">freshwater metagenome</name>
    <dbReference type="NCBI Taxonomy" id="449393"/>
    <lineage>
        <taxon>unclassified sequences</taxon>
        <taxon>metagenomes</taxon>
        <taxon>ecological metagenomes</taxon>
    </lineage>
</organism>
<proteinExistence type="predicted"/>
<protein>
    <submittedName>
        <fullName evidence="1">Unannotated protein</fullName>
    </submittedName>
</protein>
<accession>A0A6J6L594</accession>
<gene>
    <name evidence="1" type="ORF">UFOPK2166_01072</name>
</gene>